<dbReference type="FunFam" id="3.30.950.10:FF:000002">
    <property type="entry name" value="Ribosomal RNA small subunit methyltransferase I"/>
    <property type="match status" value="1"/>
</dbReference>
<dbReference type="EMBL" id="BDUD01000001">
    <property type="protein sequence ID" value="GBG20711.1"/>
    <property type="molecule type" value="Genomic_DNA"/>
</dbReference>
<evidence type="ECO:0000259" key="7">
    <source>
        <dbReference type="Pfam" id="PF00590"/>
    </source>
</evidence>
<dbReference type="HAMAP" id="MF_01877">
    <property type="entry name" value="16SrRNA_methyltr_I"/>
    <property type="match status" value="1"/>
</dbReference>
<dbReference type="Gene3D" id="3.30.950.10">
    <property type="entry name" value="Methyltransferase, Cobalt-precorrin-4 Transmethylase, Domain 2"/>
    <property type="match status" value="1"/>
</dbReference>
<dbReference type="FunFam" id="3.40.1010.10:FF:000002">
    <property type="entry name" value="Ribosomal RNA small subunit methyltransferase I"/>
    <property type="match status" value="1"/>
</dbReference>
<accession>A0A2R5FXZ0</accession>
<dbReference type="CDD" id="cd11648">
    <property type="entry name" value="RsmI"/>
    <property type="match status" value="1"/>
</dbReference>
<evidence type="ECO:0000313" key="9">
    <source>
        <dbReference type="Proteomes" id="UP000245124"/>
    </source>
</evidence>
<keyword evidence="2 6" id="KW-0698">rRNA processing</keyword>
<evidence type="ECO:0000256" key="5">
    <source>
        <dbReference type="ARBA" id="ARBA00022691"/>
    </source>
</evidence>
<dbReference type="SUPFAM" id="SSF53790">
    <property type="entry name" value="Tetrapyrrole methylase"/>
    <property type="match status" value="1"/>
</dbReference>
<protein>
    <recommendedName>
        <fullName evidence="6">Ribosomal RNA small subunit methyltransferase I</fullName>
        <ecNumber evidence="6">2.1.1.198</ecNumber>
    </recommendedName>
    <alternativeName>
        <fullName evidence="6">16S rRNA 2'-O-ribose C1402 methyltransferase</fullName>
    </alternativeName>
    <alternativeName>
        <fullName evidence="6">rRNA (cytidine-2'-O-)-methyltransferase RsmI</fullName>
    </alternativeName>
</protein>
<evidence type="ECO:0000256" key="4">
    <source>
        <dbReference type="ARBA" id="ARBA00022679"/>
    </source>
</evidence>
<dbReference type="InterPro" id="IPR000878">
    <property type="entry name" value="4pyrrol_Mease"/>
</dbReference>
<comment type="subcellular location">
    <subcellularLocation>
        <location evidence="6">Cytoplasm</location>
    </subcellularLocation>
</comment>
<keyword evidence="4 6" id="KW-0808">Transferase</keyword>
<dbReference type="InterPro" id="IPR035996">
    <property type="entry name" value="4pyrrol_Methylase_sf"/>
</dbReference>
<dbReference type="InterPro" id="IPR014776">
    <property type="entry name" value="4pyrrole_Mease_sub2"/>
</dbReference>
<keyword evidence="5 6" id="KW-0949">S-adenosyl-L-methionine</keyword>
<comment type="caution">
    <text evidence="8">The sequence shown here is derived from an EMBL/GenBank/DDBJ whole genome shotgun (WGS) entry which is preliminary data.</text>
</comment>
<evidence type="ECO:0000256" key="3">
    <source>
        <dbReference type="ARBA" id="ARBA00022603"/>
    </source>
</evidence>
<sequence length="313" mass="34930">MNRVSPVSPAQTRFIASLQTFNLYLSLMQTDPKPRTLYVVGTPIGNLEDITFRAVRILQTVDIIAAEDTRHTGKLLQHFQVKTPQVSYHEHNRTSRIPELLEHLVNNKAIALVSDAGMPGISDPGYELVKACIEAGIAVVPIPGASAAITALSASGLPTDRFVFEGFLPAKSQQRQEHLESLQTESRTLIFYESPHRLRDTLQDLALVWGSDRQIVLGRELTKLYEEFWRGTIAEAIAHYNQREPQGEYTLVVAGIPASQPQLTEEELKAELKQLISQGISRSQASRQLAKFTSLPRRQLYQLALSIVLTPEL</sequence>
<organism evidence="8 9">
    <name type="scientific">Nostoc commune NIES-4072</name>
    <dbReference type="NCBI Taxonomy" id="2005467"/>
    <lineage>
        <taxon>Bacteria</taxon>
        <taxon>Bacillati</taxon>
        <taxon>Cyanobacteriota</taxon>
        <taxon>Cyanophyceae</taxon>
        <taxon>Nostocales</taxon>
        <taxon>Nostocaceae</taxon>
        <taxon>Nostoc</taxon>
    </lineage>
</organism>
<dbReference type="Gene3D" id="3.40.1010.10">
    <property type="entry name" value="Cobalt-precorrin-4 Transmethylase, Domain 1"/>
    <property type="match status" value="1"/>
</dbReference>
<dbReference type="GO" id="GO:0070677">
    <property type="term" value="F:rRNA (cytosine-2'-O-)-methyltransferase activity"/>
    <property type="evidence" value="ECO:0007669"/>
    <property type="project" value="UniProtKB-UniRule"/>
</dbReference>
<comment type="function">
    <text evidence="6">Catalyzes the 2'-O-methylation of the ribose of cytidine 1402 (C1402) in 16S rRNA.</text>
</comment>
<name>A0A2R5FXZ0_NOSCO</name>
<dbReference type="AlphaFoldDB" id="A0A2R5FXZ0"/>
<evidence type="ECO:0000256" key="1">
    <source>
        <dbReference type="ARBA" id="ARBA00022490"/>
    </source>
</evidence>
<dbReference type="InterPro" id="IPR008189">
    <property type="entry name" value="rRNA_ssu_MeTfrase_I"/>
</dbReference>
<comment type="similarity">
    <text evidence="6">Belongs to the methyltransferase superfamily. RsmI family.</text>
</comment>
<dbReference type="PROSITE" id="PS01296">
    <property type="entry name" value="RSMI"/>
    <property type="match status" value="1"/>
</dbReference>
<dbReference type="Pfam" id="PF00590">
    <property type="entry name" value="TP_methylase"/>
    <property type="match status" value="1"/>
</dbReference>
<reference evidence="8 9" key="1">
    <citation type="submission" date="2017-06" db="EMBL/GenBank/DDBJ databases">
        <title>Genome sequencing of cyanobaciteial culture collection at National Institute for Environmental Studies (NIES).</title>
        <authorList>
            <person name="Hirose Y."/>
            <person name="Shimura Y."/>
            <person name="Fujisawa T."/>
            <person name="Nakamura Y."/>
            <person name="Kawachi M."/>
        </authorList>
    </citation>
    <scope>NUCLEOTIDE SEQUENCE [LARGE SCALE GENOMIC DNA]</scope>
    <source>
        <strain evidence="8 9">NIES-4072</strain>
    </source>
</reference>
<dbReference type="GO" id="GO:0005737">
    <property type="term" value="C:cytoplasm"/>
    <property type="evidence" value="ECO:0007669"/>
    <property type="project" value="UniProtKB-SubCell"/>
</dbReference>
<dbReference type="PIRSF" id="PIRSF005917">
    <property type="entry name" value="MTase_YraL"/>
    <property type="match status" value="1"/>
</dbReference>
<dbReference type="PANTHER" id="PTHR46111">
    <property type="entry name" value="RIBOSOMAL RNA SMALL SUBUNIT METHYLTRANSFERASE I"/>
    <property type="match status" value="1"/>
</dbReference>
<dbReference type="PANTHER" id="PTHR46111:SF1">
    <property type="entry name" value="RIBOSOMAL RNA SMALL SUBUNIT METHYLTRANSFERASE I"/>
    <property type="match status" value="1"/>
</dbReference>
<evidence type="ECO:0000256" key="6">
    <source>
        <dbReference type="HAMAP-Rule" id="MF_01877"/>
    </source>
</evidence>
<comment type="catalytic activity">
    <reaction evidence="6">
        <text>cytidine(1402) in 16S rRNA + S-adenosyl-L-methionine = 2'-O-methylcytidine(1402) in 16S rRNA + S-adenosyl-L-homocysteine + H(+)</text>
        <dbReference type="Rhea" id="RHEA:42924"/>
        <dbReference type="Rhea" id="RHEA-COMP:10285"/>
        <dbReference type="Rhea" id="RHEA-COMP:10286"/>
        <dbReference type="ChEBI" id="CHEBI:15378"/>
        <dbReference type="ChEBI" id="CHEBI:57856"/>
        <dbReference type="ChEBI" id="CHEBI:59789"/>
        <dbReference type="ChEBI" id="CHEBI:74495"/>
        <dbReference type="ChEBI" id="CHEBI:82748"/>
        <dbReference type="EC" id="2.1.1.198"/>
    </reaction>
</comment>
<keyword evidence="1 6" id="KW-0963">Cytoplasm</keyword>
<dbReference type="NCBIfam" id="TIGR00096">
    <property type="entry name" value="16S rRNA (cytidine(1402)-2'-O)-methyltransferase"/>
    <property type="match status" value="1"/>
</dbReference>
<dbReference type="InterPro" id="IPR018063">
    <property type="entry name" value="SAM_MeTrfase_RsmI_CS"/>
</dbReference>
<dbReference type="EC" id="2.1.1.198" evidence="6"/>
<gene>
    <name evidence="6" type="primary">rsmI</name>
    <name evidence="8" type="ORF">NIES4072_43930</name>
</gene>
<keyword evidence="3 6" id="KW-0489">Methyltransferase</keyword>
<dbReference type="Proteomes" id="UP000245124">
    <property type="component" value="Unassembled WGS sequence"/>
</dbReference>
<keyword evidence="9" id="KW-1185">Reference proteome</keyword>
<dbReference type="InterPro" id="IPR014777">
    <property type="entry name" value="4pyrrole_Mease_sub1"/>
</dbReference>
<feature type="domain" description="Tetrapyrrole methylase" evidence="7">
    <location>
        <begin position="36"/>
        <end position="236"/>
    </location>
</feature>
<proteinExistence type="inferred from homology"/>
<evidence type="ECO:0000313" key="8">
    <source>
        <dbReference type="EMBL" id="GBG20711.1"/>
    </source>
</evidence>
<evidence type="ECO:0000256" key="2">
    <source>
        <dbReference type="ARBA" id="ARBA00022552"/>
    </source>
</evidence>